<evidence type="ECO:0000259" key="7">
    <source>
        <dbReference type="PROSITE" id="PS51007"/>
    </source>
</evidence>
<name>A0ABW3JQB1_9FLAO</name>
<evidence type="ECO:0000256" key="3">
    <source>
        <dbReference type="ARBA" id="ARBA00022723"/>
    </source>
</evidence>
<dbReference type="Proteomes" id="UP001597062">
    <property type="component" value="Unassembled WGS sequence"/>
</dbReference>
<dbReference type="EMBL" id="JBHTJR010000030">
    <property type="protein sequence ID" value="MFD0992663.1"/>
    <property type="molecule type" value="Genomic_DNA"/>
</dbReference>
<evidence type="ECO:0000256" key="5">
    <source>
        <dbReference type="ARBA" id="ARBA00023004"/>
    </source>
</evidence>
<keyword evidence="3 6" id="KW-0479">Metal-binding</keyword>
<protein>
    <submittedName>
        <fullName evidence="8">Cytochrome-c peroxidase</fullName>
    </submittedName>
</protein>
<evidence type="ECO:0000256" key="6">
    <source>
        <dbReference type="PROSITE-ProRule" id="PRU00433"/>
    </source>
</evidence>
<dbReference type="SUPFAM" id="SSF46626">
    <property type="entry name" value="Cytochrome c"/>
    <property type="match status" value="2"/>
</dbReference>
<dbReference type="GO" id="GO:0004601">
    <property type="term" value="F:peroxidase activity"/>
    <property type="evidence" value="ECO:0007669"/>
    <property type="project" value="UniProtKB-KW"/>
</dbReference>
<accession>A0ABW3JQB1</accession>
<evidence type="ECO:0000313" key="8">
    <source>
        <dbReference type="EMBL" id="MFD0992663.1"/>
    </source>
</evidence>
<keyword evidence="4" id="KW-0560">Oxidoreductase</keyword>
<proteinExistence type="predicted"/>
<dbReference type="PANTHER" id="PTHR30600">
    <property type="entry name" value="CYTOCHROME C PEROXIDASE-RELATED"/>
    <property type="match status" value="1"/>
</dbReference>
<dbReference type="PROSITE" id="PS51007">
    <property type="entry name" value="CYTC"/>
    <property type="match status" value="1"/>
</dbReference>
<dbReference type="Pfam" id="PF03150">
    <property type="entry name" value="CCP_MauG"/>
    <property type="match status" value="1"/>
</dbReference>
<dbReference type="InterPro" id="IPR036909">
    <property type="entry name" value="Cyt_c-like_dom_sf"/>
</dbReference>
<comment type="subcellular location">
    <subcellularLocation>
        <location evidence="1">Cell envelope</location>
    </subcellularLocation>
</comment>
<evidence type="ECO:0000256" key="2">
    <source>
        <dbReference type="ARBA" id="ARBA00022617"/>
    </source>
</evidence>
<dbReference type="InterPro" id="IPR004852">
    <property type="entry name" value="Di-haem_cyt_c_peroxidsae"/>
</dbReference>
<feature type="domain" description="Cytochrome c" evidence="7">
    <location>
        <begin position="275"/>
        <end position="413"/>
    </location>
</feature>
<evidence type="ECO:0000313" key="9">
    <source>
        <dbReference type="Proteomes" id="UP001597062"/>
    </source>
</evidence>
<keyword evidence="9" id="KW-1185">Reference proteome</keyword>
<organism evidence="8 9">
    <name type="scientific">Tenacibaculum geojense</name>
    <dbReference type="NCBI Taxonomy" id="915352"/>
    <lineage>
        <taxon>Bacteria</taxon>
        <taxon>Pseudomonadati</taxon>
        <taxon>Bacteroidota</taxon>
        <taxon>Flavobacteriia</taxon>
        <taxon>Flavobacteriales</taxon>
        <taxon>Flavobacteriaceae</taxon>
        <taxon>Tenacibaculum</taxon>
    </lineage>
</organism>
<dbReference type="RefSeq" id="WP_386106177.1">
    <property type="nucleotide sequence ID" value="NZ_JBHTJR010000030.1"/>
</dbReference>
<dbReference type="InterPro" id="IPR051395">
    <property type="entry name" value="Cytochrome_c_Peroxidase/MauG"/>
</dbReference>
<keyword evidence="8" id="KW-0575">Peroxidase</keyword>
<gene>
    <name evidence="8" type="ORF">ACFQ1U_05560</name>
</gene>
<dbReference type="Gene3D" id="1.10.760.10">
    <property type="entry name" value="Cytochrome c-like domain"/>
    <property type="match status" value="2"/>
</dbReference>
<keyword evidence="2 6" id="KW-0349">Heme</keyword>
<evidence type="ECO:0000256" key="4">
    <source>
        <dbReference type="ARBA" id="ARBA00023002"/>
    </source>
</evidence>
<keyword evidence="5 6" id="KW-0408">Iron</keyword>
<comment type="caution">
    <text evidence="8">The sequence shown here is derived from an EMBL/GenBank/DDBJ whole genome shotgun (WGS) entry which is preliminary data.</text>
</comment>
<evidence type="ECO:0000256" key="1">
    <source>
        <dbReference type="ARBA" id="ARBA00004196"/>
    </source>
</evidence>
<sequence length="444" mass="49001">MKNLLLLFITCTLFLSCAKDDYYELVPQIDKDLANLLASRSPTGSKNYYILPNSDDYVNIPQDPNNPITTAKVILGGMLFHETSLAKDAKHDQGIDTYSCASCHHSKAGFQSCKRQGIGDGGIGFGTTGEERQRSPDYLTTDVDVQPIKSPSILNTAYQKLMLWNGQFGATDLNTGTQSQWTSGTPKETNYLGYEGVETQAIAGLTVHRLRIDEETITNLGYKPFFDTAFPNVSLDRRYSTEYAGLAIAAYERTVLANKAPFQLWLKGDINAMSIDEKKGAKLFFGKGKCYECHSSPALSSMKFSALGMKDLSGIDILGNPVDDNTKKGRGGFTGLSEDNYKFKVPQLYSIKSNGFYGHGSSFTSIKDIIIYKNKAIKENINVPNSSLDPLFVPIQLSSEEINNIVLFIENSLNDASLDRFVPSVLSNNCIPNNDYESQQDICN</sequence>
<dbReference type="PROSITE" id="PS51257">
    <property type="entry name" value="PROKAR_LIPOPROTEIN"/>
    <property type="match status" value="1"/>
</dbReference>
<reference evidence="9" key="1">
    <citation type="journal article" date="2019" name="Int. J. Syst. Evol. Microbiol.">
        <title>The Global Catalogue of Microorganisms (GCM) 10K type strain sequencing project: providing services to taxonomists for standard genome sequencing and annotation.</title>
        <authorList>
            <consortium name="The Broad Institute Genomics Platform"/>
            <consortium name="The Broad Institute Genome Sequencing Center for Infectious Disease"/>
            <person name="Wu L."/>
            <person name="Ma J."/>
        </authorList>
    </citation>
    <scope>NUCLEOTIDE SEQUENCE [LARGE SCALE GENOMIC DNA]</scope>
    <source>
        <strain evidence="9">CCUG 60527</strain>
    </source>
</reference>
<dbReference type="InterPro" id="IPR009056">
    <property type="entry name" value="Cyt_c-like_dom"/>
</dbReference>